<dbReference type="InterPro" id="IPR050303">
    <property type="entry name" value="GatZ_KbaZ_carbometab"/>
</dbReference>
<dbReference type="Proteomes" id="UP000239250">
    <property type="component" value="Chromosome"/>
</dbReference>
<organism evidence="2 3">
    <name type="scientific">Williamsoniiplasma luminosum</name>
    <dbReference type="NCBI Taxonomy" id="214888"/>
    <lineage>
        <taxon>Bacteria</taxon>
        <taxon>Bacillati</taxon>
        <taxon>Mycoplasmatota</taxon>
        <taxon>Mollicutes</taxon>
        <taxon>Entomoplasmatales</taxon>
        <taxon>Williamsoniiplasma</taxon>
    </lineage>
</organism>
<protein>
    <recommendedName>
        <fullName evidence="1">SIS domain-containing protein</fullName>
    </recommendedName>
</protein>
<evidence type="ECO:0000313" key="2">
    <source>
        <dbReference type="EMBL" id="AVP49326.1"/>
    </source>
</evidence>
<dbReference type="GO" id="GO:0009401">
    <property type="term" value="P:phosphoenolpyruvate-dependent sugar phosphotransferase system"/>
    <property type="evidence" value="ECO:0007669"/>
    <property type="project" value="TreeGrafter"/>
</dbReference>
<dbReference type="InterPro" id="IPR046348">
    <property type="entry name" value="SIS_dom_sf"/>
</dbReference>
<reference evidence="3" key="1">
    <citation type="submission" date="2018-02" db="EMBL/GenBank/DDBJ databases">
        <title>Firefly genomes illuminate parallel origins of bioluminescence in beetles.</title>
        <authorList>
            <person name="Fallon T.R."/>
            <person name="Lower S.E.S."/>
            <person name="Behringer M."/>
            <person name="Weng J.-K."/>
        </authorList>
    </citation>
    <scope>NUCLEOTIDE SEQUENCE [LARGE SCALE GENOMIC DNA]</scope>
</reference>
<dbReference type="GO" id="GO:0005886">
    <property type="term" value="C:plasma membrane"/>
    <property type="evidence" value="ECO:0007669"/>
    <property type="project" value="TreeGrafter"/>
</dbReference>
<proteinExistence type="predicted"/>
<evidence type="ECO:0000259" key="1">
    <source>
        <dbReference type="PROSITE" id="PS51464"/>
    </source>
</evidence>
<dbReference type="RefSeq" id="WP_303662652.1">
    <property type="nucleotide sequence ID" value="NZ_CP027019.1"/>
</dbReference>
<dbReference type="PROSITE" id="PS51464">
    <property type="entry name" value="SIS"/>
    <property type="match status" value="2"/>
</dbReference>
<feature type="domain" description="SIS" evidence="1">
    <location>
        <begin position="217"/>
        <end position="363"/>
    </location>
</feature>
<accession>A0A2S0NJY5</accession>
<dbReference type="EMBL" id="CP027019">
    <property type="protein sequence ID" value="AVP49326.1"/>
    <property type="molecule type" value="Genomic_DNA"/>
</dbReference>
<evidence type="ECO:0000313" key="3">
    <source>
        <dbReference type="Proteomes" id="UP000239250"/>
    </source>
</evidence>
<dbReference type="GO" id="GO:1901135">
    <property type="term" value="P:carbohydrate derivative metabolic process"/>
    <property type="evidence" value="ECO:0007669"/>
    <property type="project" value="InterPro"/>
</dbReference>
<dbReference type="Pfam" id="PF01380">
    <property type="entry name" value="SIS"/>
    <property type="match status" value="1"/>
</dbReference>
<dbReference type="InterPro" id="IPR001347">
    <property type="entry name" value="SIS_dom"/>
</dbReference>
<dbReference type="Gene3D" id="3.40.50.10490">
    <property type="entry name" value="Glucose-6-phosphate isomerase like protein, domain 1"/>
    <property type="match status" value="2"/>
</dbReference>
<gene>
    <name evidence="2" type="ORF">C5T88_01890</name>
</gene>
<dbReference type="PANTHER" id="PTHR32502">
    <property type="entry name" value="N-ACETYLGALACTOSAMINE PERMEASE II COMPONENT-RELATED"/>
    <property type="match status" value="1"/>
</dbReference>
<name>A0A2S0NJY5_9MOLU</name>
<dbReference type="AlphaFoldDB" id="A0A2S0NJY5"/>
<dbReference type="GO" id="GO:0097367">
    <property type="term" value="F:carbohydrate derivative binding"/>
    <property type="evidence" value="ECO:0007669"/>
    <property type="project" value="InterPro"/>
</dbReference>
<feature type="domain" description="SIS" evidence="1">
    <location>
        <begin position="43"/>
        <end position="190"/>
    </location>
</feature>
<dbReference type="PANTHER" id="PTHR32502:SF3">
    <property type="entry name" value="D-GALACTOSAMINE-6-PHOSPHATE DEAMINASE AGAS-RELATED"/>
    <property type="match status" value="1"/>
</dbReference>
<dbReference type="SUPFAM" id="SSF53697">
    <property type="entry name" value="SIS domain"/>
    <property type="match status" value="1"/>
</dbReference>
<sequence>MILNFTEKELRENKGINTLTEILQQPQMWIQTSQIIQENAVEIQKFLQKNLQPTTKVILTGAGTSEFVGSSLVRDLIVQGIDAQVIPTTDIVSNIEEYVNPKTPTILISFARSGNSPESVATFKMMNQFVEKIQHIIITCNKDGALSQVATDQKNCLKIVLPEQTNDQSFAMTSSYSSMVVACLMVFNIFEFDRYVKRVEQLAVSVSLNIKTHYQEIAKLAQMQHERIVYLGSGNLNGIAQESHLKVLELTAGAKTAFYNTPLGFRHGPKSVLNQESIVFLFMNQDPYKRVYDLDLLKELSHQKQAKTLVVFDYKNNLETKALADFYFDLEFQEDSTALLGLNYIVLTQLYAFYKSLDNGKTPDNPWPSGLVNRVVAGVIIYEKEVLK</sequence>